<dbReference type="InterPro" id="IPR036909">
    <property type="entry name" value="Cyt_c-like_dom_sf"/>
</dbReference>
<evidence type="ECO:0000313" key="8">
    <source>
        <dbReference type="Proteomes" id="UP000031338"/>
    </source>
</evidence>
<keyword evidence="3 4" id="KW-0408">Iron</keyword>
<dbReference type="RefSeq" id="WP_039336775.1">
    <property type="nucleotide sequence ID" value="NZ_JRVC01000020.1"/>
</dbReference>
<dbReference type="SUPFAM" id="SSF46626">
    <property type="entry name" value="Cytochrome c"/>
    <property type="match status" value="1"/>
</dbReference>
<feature type="chain" id="PRO_5002126835" description="Cytochrome c domain-containing protein" evidence="5">
    <location>
        <begin position="21"/>
        <end position="132"/>
    </location>
</feature>
<keyword evidence="2 4" id="KW-0479">Metal-binding</keyword>
<feature type="signal peptide" evidence="5">
    <location>
        <begin position="1"/>
        <end position="20"/>
    </location>
</feature>
<proteinExistence type="predicted"/>
<organism evidence="7 8">
    <name type="scientific">Novosphingobium subterraneum</name>
    <dbReference type="NCBI Taxonomy" id="48936"/>
    <lineage>
        <taxon>Bacteria</taxon>
        <taxon>Pseudomonadati</taxon>
        <taxon>Pseudomonadota</taxon>
        <taxon>Alphaproteobacteria</taxon>
        <taxon>Sphingomonadales</taxon>
        <taxon>Sphingomonadaceae</taxon>
        <taxon>Novosphingobium</taxon>
    </lineage>
</organism>
<evidence type="ECO:0000256" key="3">
    <source>
        <dbReference type="ARBA" id="ARBA00023004"/>
    </source>
</evidence>
<evidence type="ECO:0000313" key="7">
    <source>
        <dbReference type="EMBL" id="KHS43895.1"/>
    </source>
</evidence>
<dbReference type="PATRIC" id="fig|48936.3.peg.3544"/>
<dbReference type="Proteomes" id="UP000031338">
    <property type="component" value="Unassembled WGS sequence"/>
</dbReference>
<dbReference type="GO" id="GO:0009055">
    <property type="term" value="F:electron transfer activity"/>
    <property type="evidence" value="ECO:0007669"/>
    <property type="project" value="InterPro"/>
</dbReference>
<dbReference type="GO" id="GO:0020037">
    <property type="term" value="F:heme binding"/>
    <property type="evidence" value="ECO:0007669"/>
    <property type="project" value="InterPro"/>
</dbReference>
<keyword evidence="8" id="KW-1185">Reference proteome</keyword>
<accession>A0A0B8ZLA5</accession>
<comment type="caution">
    <text evidence="7">The sequence shown here is derived from an EMBL/GenBank/DDBJ whole genome shotgun (WGS) entry which is preliminary data.</text>
</comment>
<sequence>MKQLALGGAALLALAFSARAEQPAPTVSYQRDIVPILEQNCATCHLTGEEAGGMSLVGDAAIGFLVSKPAEGAPAIMRVAPGAPDKSYLVMKLEGTHNDHGGLGARMPFGGAPLNETDMAKIRTWIAQGAKS</sequence>
<name>A0A0B8ZLA5_9SPHN</name>
<keyword evidence="5" id="KW-0732">Signal</keyword>
<evidence type="ECO:0000256" key="1">
    <source>
        <dbReference type="ARBA" id="ARBA00022617"/>
    </source>
</evidence>
<feature type="domain" description="Cytochrome c" evidence="6">
    <location>
        <begin position="3"/>
        <end position="130"/>
    </location>
</feature>
<dbReference type="STRING" id="48936.NJ75_03515"/>
<evidence type="ECO:0000256" key="4">
    <source>
        <dbReference type="PROSITE-ProRule" id="PRU00433"/>
    </source>
</evidence>
<evidence type="ECO:0000259" key="6">
    <source>
        <dbReference type="PROSITE" id="PS51007"/>
    </source>
</evidence>
<protein>
    <recommendedName>
        <fullName evidence="6">Cytochrome c domain-containing protein</fullName>
    </recommendedName>
</protein>
<evidence type="ECO:0000256" key="2">
    <source>
        <dbReference type="ARBA" id="ARBA00022723"/>
    </source>
</evidence>
<dbReference type="AlphaFoldDB" id="A0A0B8ZLA5"/>
<gene>
    <name evidence="7" type="ORF">NJ75_03515</name>
</gene>
<dbReference type="InterPro" id="IPR009056">
    <property type="entry name" value="Cyt_c-like_dom"/>
</dbReference>
<dbReference type="EMBL" id="JRVC01000020">
    <property type="protein sequence ID" value="KHS43895.1"/>
    <property type="molecule type" value="Genomic_DNA"/>
</dbReference>
<reference evidence="7 8" key="1">
    <citation type="submission" date="2014-10" db="EMBL/GenBank/DDBJ databases">
        <title>Draft genome sequence of Novosphingobium subterraneum DSM 12447.</title>
        <authorList>
            <person name="Gan H.M."/>
            <person name="Gan H.Y."/>
            <person name="Savka M.A."/>
        </authorList>
    </citation>
    <scope>NUCLEOTIDE SEQUENCE [LARGE SCALE GENOMIC DNA]</scope>
    <source>
        <strain evidence="7 8">DSM 12447</strain>
    </source>
</reference>
<dbReference type="PROSITE" id="PS51007">
    <property type="entry name" value="CYTC"/>
    <property type="match status" value="1"/>
</dbReference>
<evidence type="ECO:0000256" key="5">
    <source>
        <dbReference type="SAM" id="SignalP"/>
    </source>
</evidence>
<dbReference type="GO" id="GO:0046872">
    <property type="term" value="F:metal ion binding"/>
    <property type="evidence" value="ECO:0007669"/>
    <property type="project" value="UniProtKB-KW"/>
</dbReference>
<keyword evidence="1 4" id="KW-0349">Heme</keyword>